<protein>
    <submittedName>
        <fullName evidence="2">Allantoin racemase</fullName>
        <ecNumber evidence="2">5.1.99.3</ecNumber>
    </submittedName>
</protein>
<dbReference type="Gene3D" id="3.40.50.12500">
    <property type="match status" value="1"/>
</dbReference>
<comment type="caution">
    <text evidence="2">The sequence shown here is derived from an EMBL/GenBank/DDBJ whole genome shotgun (WGS) entry which is preliminary data.</text>
</comment>
<gene>
    <name evidence="2" type="ORF">J2Z81_003138</name>
</gene>
<keyword evidence="2" id="KW-0413">Isomerase</keyword>
<dbReference type="RefSeq" id="WP_226371736.1">
    <property type="nucleotide sequence ID" value="NZ_JAGIKX010000058.1"/>
</dbReference>
<proteinExistence type="inferred from homology"/>
<evidence type="ECO:0000256" key="1">
    <source>
        <dbReference type="ARBA" id="ARBA00038414"/>
    </source>
</evidence>
<dbReference type="PANTHER" id="PTHR28047:SF5">
    <property type="entry name" value="PROTEIN DCG1"/>
    <property type="match status" value="1"/>
</dbReference>
<dbReference type="Proteomes" id="UP001519294">
    <property type="component" value="Unassembled WGS sequence"/>
</dbReference>
<dbReference type="InterPro" id="IPR053714">
    <property type="entry name" value="Iso_Racemase_Enz_sf"/>
</dbReference>
<dbReference type="EC" id="5.1.99.3" evidence="2"/>
<evidence type="ECO:0000313" key="2">
    <source>
        <dbReference type="EMBL" id="MBP2259144.1"/>
    </source>
</evidence>
<accession>A0ABS4SE42</accession>
<dbReference type="EMBL" id="JAGIKX010000058">
    <property type="protein sequence ID" value="MBP2259144.1"/>
    <property type="molecule type" value="Genomic_DNA"/>
</dbReference>
<evidence type="ECO:0000313" key="3">
    <source>
        <dbReference type="Proteomes" id="UP001519294"/>
    </source>
</evidence>
<organism evidence="2 3">
    <name type="scientific">Virgibacillus alimentarius</name>
    <dbReference type="NCBI Taxonomy" id="698769"/>
    <lineage>
        <taxon>Bacteria</taxon>
        <taxon>Bacillati</taxon>
        <taxon>Bacillota</taxon>
        <taxon>Bacilli</taxon>
        <taxon>Bacillales</taxon>
        <taxon>Bacillaceae</taxon>
        <taxon>Virgibacillus</taxon>
    </lineage>
</organism>
<name>A0ABS4SE42_9BACI</name>
<comment type="similarity">
    <text evidence="1">Belongs to the HyuE racemase family.</text>
</comment>
<sequence>MNKKIMLINPIHTSEYDKDFIYQLNKYKNNETKVKVVSFQDNVGPTHLEYNCYESVVIPKLLKTVKKAEEDGYDAAIIGCFYDPALRACREIVENMVITAPAESAMHIATTLGDNFSIIVGRRKWIPEMSDNVLKYGFDKKLASFKPLGLGVHDFQTNPEVTKQKIREAATEAIEKDLADSIILGCTVEFGFFADLQADLGIPVIDASLAPFKYAEFLIDLKNKLNWSHCKKIGYESPPIQEVSEFNLF</sequence>
<dbReference type="InterPro" id="IPR052186">
    <property type="entry name" value="Hydantoin_racemase-like"/>
</dbReference>
<keyword evidence="3" id="KW-1185">Reference proteome</keyword>
<dbReference type="GO" id="GO:0047653">
    <property type="term" value="F:allantoin racemase activity"/>
    <property type="evidence" value="ECO:0007669"/>
    <property type="project" value="UniProtKB-EC"/>
</dbReference>
<dbReference type="PANTHER" id="PTHR28047">
    <property type="entry name" value="PROTEIN DCG1"/>
    <property type="match status" value="1"/>
</dbReference>
<reference evidence="2 3" key="1">
    <citation type="submission" date="2021-03" db="EMBL/GenBank/DDBJ databases">
        <title>Genomic Encyclopedia of Type Strains, Phase IV (KMG-IV): sequencing the most valuable type-strain genomes for metagenomic binning, comparative biology and taxonomic classification.</title>
        <authorList>
            <person name="Goeker M."/>
        </authorList>
    </citation>
    <scope>NUCLEOTIDE SEQUENCE [LARGE SCALE GENOMIC DNA]</scope>
    <source>
        <strain evidence="2 3">DSM 25790</strain>
    </source>
</reference>
<dbReference type="InterPro" id="IPR015942">
    <property type="entry name" value="Asp/Glu/hydantoin_racemase"/>
</dbReference>
<dbReference type="Pfam" id="PF01177">
    <property type="entry name" value="Asp_Glu_race"/>
    <property type="match status" value="1"/>
</dbReference>